<feature type="transmembrane region" description="Helical" evidence="9">
    <location>
        <begin position="382"/>
        <end position="401"/>
    </location>
</feature>
<dbReference type="Proteomes" id="UP000823854">
    <property type="component" value="Unassembled WGS sequence"/>
</dbReference>
<dbReference type="SUPFAM" id="SSF52266">
    <property type="entry name" value="SGNH hydrolase"/>
    <property type="match status" value="1"/>
</dbReference>
<evidence type="ECO:0000256" key="4">
    <source>
        <dbReference type="ARBA" id="ARBA00022692"/>
    </source>
</evidence>
<evidence type="ECO:0000256" key="3">
    <source>
        <dbReference type="ARBA" id="ARBA00022679"/>
    </source>
</evidence>
<feature type="domain" description="Acyltransferase 3" evidence="10">
    <location>
        <begin position="32"/>
        <end position="363"/>
    </location>
</feature>
<dbReference type="PANTHER" id="PTHR23028">
    <property type="entry name" value="ACETYLTRANSFERASE"/>
    <property type="match status" value="1"/>
</dbReference>
<feature type="transmembrane region" description="Helical" evidence="9">
    <location>
        <begin position="344"/>
        <end position="362"/>
    </location>
</feature>
<dbReference type="PANTHER" id="PTHR23028:SF53">
    <property type="entry name" value="ACYL_TRANSF_3 DOMAIN-CONTAINING PROTEIN"/>
    <property type="match status" value="1"/>
</dbReference>
<dbReference type="GO" id="GO:0009103">
    <property type="term" value="P:lipopolysaccharide biosynthetic process"/>
    <property type="evidence" value="ECO:0007669"/>
    <property type="project" value="TreeGrafter"/>
</dbReference>
<feature type="transmembrane region" description="Helical" evidence="9">
    <location>
        <begin position="97"/>
        <end position="117"/>
    </location>
</feature>
<dbReference type="Pfam" id="PF19040">
    <property type="entry name" value="SGNH"/>
    <property type="match status" value="1"/>
</dbReference>
<evidence type="ECO:0000256" key="6">
    <source>
        <dbReference type="ARBA" id="ARBA00023136"/>
    </source>
</evidence>
<keyword evidence="7 12" id="KW-0012">Acyltransferase</keyword>
<reference evidence="12" key="1">
    <citation type="journal article" date="2021" name="PeerJ">
        <title>Extensive microbial diversity within the chicken gut microbiome revealed by metagenomics and culture.</title>
        <authorList>
            <person name="Gilroy R."/>
            <person name="Ravi A."/>
            <person name="Getino M."/>
            <person name="Pursley I."/>
            <person name="Horton D.L."/>
            <person name="Alikhan N.F."/>
            <person name="Baker D."/>
            <person name="Gharbi K."/>
            <person name="Hall N."/>
            <person name="Watson M."/>
            <person name="Adriaenssens E.M."/>
            <person name="Foster-Nyarko E."/>
            <person name="Jarju S."/>
            <person name="Secka A."/>
            <person name="Antonio M."/>
            <person name="Oren A."/>
            <person name="Chaudhuri R.R."/>
            <person name="La Ragione R."/>
            <person name="Hildebrand F."/>
            <person name="Pallen M.J."/>
        </authorList>
    </citation>
    <scope>NUCLEOTIDE SEQUENCE</scope>
    <source>
        <strain evidence="12">CHK130-7132</strain>
    </source>
</reference>
<evidence type="ECO:0000256" key="5">
    <source>
        <dbReference type="ARBA" id="ARBA00022989"/>
    </source>
</evidence>
<feature type="transmembrane region" description="Helical" evidence="9">
    <location>
        <begin position="250"/>
        <end position="269"/>
    </location>
</feature>
<keyword evidence="2" id="KW-1003">Cell membrane</keyword>
<reference evidence="12" key="2">
    <citation type="submission" date="2021-04" db="EMBL/GenBank/DDBJ databases">
        <authorList>
            <person name="Gilroy R."/>
        </authorList>
    </citation>
    <scope>NUCLEOTIDE SEQUENCE</scope>
    <source>
        <strain evidence="12">CHK130-7132</strain>
    </source>
</reference>
<proteinExistence type="predicted"/>
<feature type="transmembrane region" description="Helical" evidence="9">
    <location>
        <begin position="191"/>
        <end position="210"/>
    </location>
</feature>
<dbReference type="AlphaFoldDB" id="A0A9D2PY90"/>
<feature type="region of interest" description="Disordered" evidence="8">
    <location>
        <begin position="406"/>
        <end position="431"/>
    </location>
</feature>
<evidence type="ECO:0000256" key="8">
    <source>
        <dbReference type="SAM" id="MobiDB-lite"/>
    </source>
</evidence>
<feature type="compositionally biased region" description="Acidic residues" evidence="8">
    <location>
        <begin position="407"/>
        <end position="416"/>
    </location>
</feature>
<accession>A0A9D2PY90</accession>
<dbReference type="InterPro" id="IPR043968">
    <property type="entry name" value="SGNH"/>
</dbReference>
<feature type="transmembrane region" description="Helical" evidence="9">
    <location>
        <begin position="216"/>
        <end position="238"/>
    </location>
</feature>
<dbReference type="Pfam" id="PF01757">
    <property type="entry name" value="Acyl_transf_3"/>
    <property type="match status" value="1"/>
</dbReference>
<dbReference type="Gene3D" id="3.40.50.1110">
    <property type="entry name" value="SGNH hydrolase"/>
    <property type="match status" value="1"/>
</dbReference>
<dbReference type="GO" id="GO:0016747">
    <property type="term" value="F:acyltransferase activity, transferring groups other than amino-acyl groups"/>
    <property type="evidence" value="ECO:0007669"/>
    <property type="project" value="InterPro"/>
</dbReference>
<evidence type="ECO:0000259" key="10">
    <source>
        <dbReference type="Pfam" id="PF01757"/>
    </source>
</evidence>
<keyword evidence="6 9" id="KW-0472">Membrane</keyword>
<name>A0A9D2PY90_9MICO</name>
<comment type="caution">
    <text evidence="12">The sequence shown here is derived from an EMBL/GenBank/DDBJ whole genome shotgun (WGS) entry which is preliminary data.</text>
</comment>
<evidence type="ECO:0000256" key="9">
    <source>
        <dbReference type="SAM" id="Phobius"/>
    </source>
</evidence>
<dbReference type="InterPro" id="IPR050879">
    <property type="entry name" value="Acyltransferase_3"/>
</dbReference>
<evidence type="ECO:0000256" key="1">
    <source>
        <dbReference type="ARBA" id="ARBA00004651"/>
    </source>
</evidence>
<feature type="domain" description="SGNH" evidence="11">
    <location>
        <begin position="454"/>
        <end position="682"/>
    </location>
</feature>
<evidence type="ECO:0000256" key="7">
    <source>
        <dbReference type="ARBA" id="ARBA00023315"/>
    </source>
</evidence>
<dbReference type="InterPro" id="IPR036514">
    <property type="entry name" value="SGNH_hydro_sf"/>
</dbReference>
<feature type="transmembrane region" description="Helical" evidence="9">
    <location>
        <begin position="168"/>
        <end position="184"/>
    </location>
</feature>
<feature type="transmembrane region" description="Helical" evidence="9">
    <location>
        <begin position="305"/>
        <end position="324"/>
    </location>
</feature>
<feature type="region of interest" description="Disordered" evidence="8">
    <location>
        <begin position="1"/>
        <end position="25"/>
    </location>
</feature>
<dbReference type="EMBL" id="DWWC01000128">
    <property type="protein sequence ID" value="HJC69389.1"/>
    <property type="molecule type" value="Genomic_DNA"/>
</dbReference>
<dbReference type="InterPro" id="IPR002656">
    <property type="entry name" value="Acyl_transf_3_dom"/>
</dbReference>
<feature type="transmembrane region" description="Helical" evidence="9">
    <location>
        <begin position="56"/>
        <end position="76"/>
    </location>
</feature>
<organism evidence="12 13">
    <name type="scientific">Candidatus Brachybacterium intestinipullorum</name>
    <dbReference type="NCBI Taxonomy" id="2838512"/>
    <lineage>
        <taxon>Bacteria</taxon>
        <taxon>Bacillati</taxon>
        <taxon>Actinomycetota</taxon>
        <taxon>Actinomycetes</taxon>
        <taxon>Micrococcales</taxon>
        <taxon>Dermabacteraceae</taxon>
        <taxon>Brachybacterium</taxon>
    </lineage>
</organism>
<evidence type="ECO:0000256" key="2">
    <source>
        <dbReference type="ARBA" id="ARBA00022475"/>
    </source>
</evidence>
<keyword evidence="4 9" id="KW-0812">Transmembrane</keyword>
<evidence type="ECO:0000259" key="11">
    <source>
        <dbReference type="Pfam" id="PF19040"/>
    </source>
</evidence>
<gene>
    <name evidence="12" type="ORF">H9932_06890</name>
</gene>
<dbReference type="GO" id="GO:0005886">
    <property type="term" value="C:plasma membrane"/>
    <property type="evidence" value="ECO:0007669"/>
    <property type="project" value="UniProtKB-SubCell"/>
</dbReference>
<keyword evidence="5 9" id="KW-1133">Transmembrane helix</keyword>
<evidence type="ECO:0000313" key="12">
    <source>
        <dbReference type="EMBL" id="HJC69389.1"/>
    </source>
</evidence>
<keyword evidence="3" id="KW-0808">Transferase</keyword>
<protein>
    <submittedName>
        <fullName evidence="12">Acyltransferase</fullName>
    </submittedName>
</protein>
<feature type="transmembrane region" description="Helical" evidence="9">
    <location>
        <begin position="275"/>
        <end position="293"/>
    </location>
</feature>
<comment type="subcellular location">
    <subcellularLocation>
        <location evidence="1">Cell membrane</location>
        <topology evidence="1">Multi-pass membrane protein</topology>
    </subcellularLocation>
</comment>
<evidence type="ECO:0000313" key="13">
    <source>
        <dbReference type="Proteomes" id="UP000823854"/>
    </source>
</evidence>
<sequence>MPDPAAGVRASGPDAAAARRGTEKRSTFRPDVQGLRAIAVLLVVLYHSGVETLSGGFIGVDAFFVISGFLITTHLLESLATHGRISFPAFYARRARRILPAALLVAALTTVAAWIWMPPLALEEVVRGAIATAFHVPNFLFAVQGTDYLAGTSPSVFQHYWSLGIEEQFYLFWPAILAAGFVLCRRREGRLFAVAAVLTLASFLACVLWMGISTPWAFFGLHTRAWELGVGALIAFLLRSRAARRLQHPAVGLLAWAGLAALLAGALLYDDATPFPGTAAALPVLATAAMIVGGTASGGLHATRLLGLAPFQFFGAISYSLYLVHWPLQIIPQAAVGEESPLPLTVRLALGAVGVPLAWLLYRFVERPVISWPALRNRSSLLTGAAALAASLALVATAGGVHRAADDAELGTDETAPEAGTLRTDPEGTDFVPENLEPSLEDAADDNPSIYDDDCHRTQASTDASGCRIGENPDAPLVFLFGDSHAASWYPALARLAEDGEIRLDTNTKSSCPSADVPLLIDGVEYDECAQWRSGVIERIQQEEPALVLLANHGTEEWEMMDGDDPAAQWRAGLESTIQEVDGSGSVAVLADVPLQGADPAQCLSNNLEHAGDCDATVQEAFSPEVIETEKAAAHAADAEYLDLTDRLCNEETCPTIIDNLLVYRDEQHLTATFSARLAEPLEEQIRPLLE</sequence>